<dbReference type="OrthoDB" id="1933717at2759"/>
<proteinExistence type="inferred from homology"/>
<evidence type="ECO:0000313" key="6">
    <source>
        <dbReference type="Proteomes" id="UP000054350"/>
    </source>
</evidence>
<evidence type="ECO:0000256" key="2">
    <source>
        <dbReference type="ARBA" id="ARBA00022857"/>
    </source>
</evidence>
<reference evidence="5 6" key="1">
    <citation type="submission" date="2009-11" db="EMBL/GenBank/DDBJ databases">
        <title>Annotation of Allomyces macrogynus ATCC 38327.</title>
        <authorList>
            <consortium name="The Broad Institute Genome Sequencing Platform"/>
            <person name="Russ C."/>
            <person name="Cuomo C."/>
            <person name="Burger G."/>
            <person name="Gray M.W."/>
            <person name="Holland P.W.H."/>
            <person name="King N."/>
            <person name="Lang F.B.F."/>
            <person name="Roger A.J."/>
            <person name="Ruiz-Trillo I."/>
            <person name="Young S.K."/>
            <person name="Zeng Q."/>
            <person name="Gargeya S."/>
            <person name="Fitzgerald M."/>
            <person name="Haas B."/>
            <person name="Abouelleil A."/>
            <person name="Alvarado L."/>
            <person name="Arachchi H.M."/>
            <person name="Berlin A."/>
            <person name="Chapman S.B."/>
            <person name="Gearin G."/>
            <person name="Goldberg J."/>
            <person name="Griggs A."/>
            <person name="Gujja S."/>
            <person name="Hansen M."/>
            <person name="Heiman D."/>
            <person name="Howarth C."/>
            <person name="Larimer J."/>
            <person name="Lui A."/>
            <person name="MacDonald P.J.P."/>
            <person name="McCowen C."/>
            <person name="Montmayeur A."/>
            <person name="Murphy C."/>
            <person name="Neiman D."/>
            <person name="Pearson M."/>
            <person name="Priest M."/>
            <person name="Roberts A."/>
            <person name="Saif S."/>
            <person name="Shea T."/>
            <person name="Sisk P."/>
            <person name="Stolte C."/>
            <person name="Sykes S."/>
            <person name="Wortman J."/>
            <person name="Nusbaum C."/>
            <person name="Birren B."/>
        </authorList>
    </citation>
    <scope>NUCLEOTIDE SEQUENCE [LARGE SCALE GENOMIC DNA]</scope>
    <source>
        <strain evidence="5 6">ATCC 38327</strain>
    </source>
</reference>
<evidence type="ECO:0000313" key="5">
    <source>
        <dbReference type="EMBL" id="KNE54220.1"/>
    </source>
</evidence>
<dbReference type="InterPro" id="IPR020904">
    <property type="entry name" value="Sc_DH/Rdtase_CS"/>
</dbReference>
<dbReference type="PANTHER" id="PTHR43391">
    <property type="entry name" value="RETINOL DEHYDROGENASE-RELATED"/>
    <property type="match status" value="1"/>
</dbReference>
<sequence>MLPWTLIIGVVAATVLVLVTLVRVHARHKLRRLLSSRRDQHVVLLGASSGVGEHLAYEYAMRGAHIVLAARRADRLERVKSHCLDLGAAAVLTVSTDATNVAALRNLRDESVNFFPDGHINAVVYCAGILNVCPFDVLLDAPGQENNEQATRIVDRMFNINALAPIHLARIFLPALRATADHIAATTDVRERGPVPVVAPSLTVISSVAGLLPAPSRALYCSSKAAMHGFFDSLRIEEQRRVANLTKAHDVRLDADVDRHLAYAPLPVQIRLVAPGTIGGTDLRQTAADASLWREGFPQVSNKAAMTPEFVAKEMFMQSEDVLVLPTWYWGAVAIRSVAPGLIDFMASKKYK</sequence>
<dbReference type="eggNOG" id="KOG1205">
    <property type="taxonomic scope" value="Eukaryota"/>
</dbReference>
<dbReference type="PRINTS" id="PR00081">
    <property type="entry name" value="GDHRDH"/>
</dbReference>
<dbReference type="GO" id="GO:0005829">
    <property type="term" value="C:cytosol"/>
    <property type="evidence" value="ECO:0007669"/>
    <property type="project" value="TreeGrafter"/>
</dbReference>
<gene>
    <name evidence="5" type="ORF">AMAG_00211</name>
</gene>
<reference evidence="6" key="2">
    <citation type="submission" date="2009-11" db="EMBL/GenBank/DDBJ databases">
        <title>The Genome Sequence of Allomyces macrogynus strain ATCC 38327.</title>
        <authorList>
            <consortium name="The Broad Institute Genome Sequencing Platform"/>
            <person name="Russ C."/>
            <person name="Cuomo C."/>
            <person name="Shea T."/>
            <person name="Young S.K."/>
            <person name="Zeng Q."/>
            <person name="Koehrsen M."/>
            <person name="Haas B."/>
            <person name="Borodovsky M."/>
            <person name="Guigo R."/>
            <person name="Alvarado L."/>
            <person name="Berlin A."/>
            <person name="Borenstein D."/>
            <person name="Chen Z."/>
            <person name="Engels R."/>
            <person name="Freedman E."/>
            <person name="Gellesch M."/>
            <person name="Goldberg J."/>
            <person name="Griggs A."/>
            <person name="Gujja S."/>
            <person name="Heiman D."/>
            <person name="Hepburn T."/>
            <person name="Howarth C."/>
            <person name="Jen D."/>
            <person name="Larson L."/>
            <person name="Lewis B."/>
            <person name="Mehta T."/>
            <person name="Park D."/>
            <person name="Pearson M."/>
            <person name="Roberts A."/>
            <person name="Saif S."/>
            <person name="Shenoy N."/>
            <person name="Sisk P."/>
            <person name="Stolte C."/>
            <person name="Sykes S."/>
            <person name="Walk T."/>
            <person name="White J."/>
            <person name="Yandava C."/>
            <person name="Burger G."/>
            <person name="Gray M.W."/>
            <person name="Holland P.W.H."/>
            <person name="King N."/>
            <person name="Lang F.B.F."/>
            <person name="Roger A.J."/>
            <person name="Ruiz-Trillo I."/>
            <person name="Lander E."/>
            <person name="Nusbaum C."/>
        </authorList>
    </citation>
    <scope>NUCLEOTIDE SEQUENCE [LARGE SCALE GENOMIC DNA]</scope>
    <source>
        <strain evidence="6">ATCC 38327</strain>
    </source>
</reference>
<keyword evidence="6" id="KW-1185">Reference proteome</keyword>
<accession>A0A0L0RVV8</accession>
<dbReference type="Gene3D" id="3.40.50.720">
    <property type="entry name" value="NAD(P)-binding Rossmann-like Domain"/>
    <property type="match status" value="1"/>
</dbReference>
<dbReference type="SUPFAM" id="SSF51735">
    <property type="entry name" value="NAD(P)-binding Rossmann-fold domains"/>
    <property type="match status" value="1"/>
</dbReference>
<keyword evidence="4" id="KW-0472">Membrane</keyword>
<dbReference type="VEuPathDB" id="FungiDB:AMAG_00211"/>
<feature type="transmembrane region" description="Helical" evidence="4">
    <location>
        <begin position="6"/>
        <end position="26"/>
    </location>
</feature>
<protein>
    <submittedName>
        <fullName evidence="5">Uncharacterized protein</fullName>
    </submittedName>
</protein>
<evidence type="ECO:0000256" key="3">
    <source>
        <dbReference type="ARBA" id="ARBA00023002"/>
    </source>
</evidence>
<keyword evidence="4" id="KW-1133">Transmembrane helix</keyword>
<dbReference type="Proteomes" id="UP000054350">
    <property type="component" value="Unassembled WGS sequence"/>
</dbReference>
<dbReference type="Pfam" id="PF00106">
    <property type="entry name" value="adh_short"/>
    <property type="match status" value="1"/>
</dbReference>
<evidence type="ECO:0000256" key="1">
    <source>
        <dbReference type="ARBA" id="ARBA00006484"/>
    </source>
</evidence>
<dbReference type="EMBL" id="GG745328">
    <property type="protein sequence ID" value="KNE54220.1"/>
    <property type="molecule type" value="Genomic_DNA"/>
</dbReference>
<evidence type="ECO:0000256" key="4">
    <source>
        <dbReference type="SAM" id="Phobius"/>
    </source>
</evidence>
<dbReference type="AlphaFoldDB" id="A0A0L0RVV8"/>
<organism evidence="5 6">
    <name type="scientific">Allomyces macrogynus (strain ATCC 38327)</name>
    <name type="common">Allomyces javanicus var. macrogynus</name>
    <dbReference type="NCBI Taxonomy" id="578462"/>
    <lineage>
        <taxon>Eukaryota</taxon>
        <taxon>Fungi</taxon>
        <taxon>Fungi incertae sedis</taxon>
        <taxon>Blastocladiomycota</taxon>
        <taxon>Blastocladiomycetes</taxon>
        <taxon>Blastocladiales</taxon>
        <taxon>Blastocladiaceae</taxon>
        <taxon>Allomyces</taxon>
    </lineage>
</organism>
<keyword evidence="4" id="KW-0812">Transmembrane</keyword>
<keyword evidence="3" id="KW-0560">Oxidoreductase</keyword>
<dbReference type="InterPro" id="IPR036291">
    <property type="entry name" value="NAD(P)-bd_dom_sf"/>
</dbReference>
<dbReference type="STRING" id="578462.A0A0L0RVV8"/>
<dbReference type="GO" id="GO:0016491">
    <property type="term" value="F:oxidoreductase activity"/>
    <property type="evidence" value="ECO:0007669"/>
    <property type="project" value="UniProtKB-KW"/>
</dbReference>
<comment type="similarity">
    <text evidence="1">Belongs to the short-chain dehydrogenases/reductases (SDR) family.</text>
</comment>
<keyword evidence="2" id="KW-0521">NADP</keyword>
<dbReference type="InterPro" id="IPR002347">
    <property type="entry name" value="SDR_fam"/>
</dbReference>
<dbReference type="PROSITE" id="PS00061">
    <property type="entry name" value="ADH_SHORT"/>
    <property type="match status" value="1"/>
</dbReference>
<name>A0A0L0RVV8_ALLM3</name>
<dbReference type="PANTHER" id="PTHR43391:SF14">
    <property type="entry name" value="DEHYDROGENASE_REDUCTASE SDR FAMILY PROTEIN 7-LIKE"/>
    <property type="match status" value="1"/>
</dbReference>